<evidence type="ECO:0000256" key="6">
    <source>
        <dbReference type="ARBA" id="ARBA00022989"/>
    </source>
</evidence>
<feature type="transmembrane region" description="Helical" evidence="8">
    <location>
        <begin position="79"/>
        <end position="98"/>
    </location>
</feature>
<dbReference type="PANTHER" id="PTHR22911">
    <property type="entry name" value="ACYL-MALONYL CONDENSING ENZYME-RELATED"/>
    <property type="match status" value="1"/>
</dbReference>
<dbReference type="STRING" id="1503961.SAMN05421736_104149"/>
<feature type="transmembrane region" description="Helical" evidence="8">
    <location>
        <begin position="273"/>
        <end position="294"/>
    </location>
</feature>
<evidence type="ECO:0000256" key="8">
    <source>
        <dbReference type="SAM" id="Phobius"/>
    </source>
</evidence>
<evidence type="ECO:0000256" key="7">
    <source>
        <dbReference type="ARBA" id="ARBA00023136"/>
    </source>
</evidence>
<sequence length="322" mass="35546">MADALTSSKWGILSGTGAYFMWGLLPIYWKWLDYIPSEEVLAHRIIWSLLFMGFLLTIIGKGPSFLSECKLLVKQPKLLVAMICASLLITCNWFTYIWAVAYDHVVEASLGYYINPLISVLLGVLFLKERLLKLQWAAVCMAAAAVMMLTLMVGAFPYIAISLAISFGLYGLIKKTVQTGALSSVAIESLLTAPIAVSFLLARYGLSSQMFYFNDGISFWLLAGTGVASATPLLLFAAGAKRIPLSMIGFLQYIAPTMMLLLGIFVYKETFTTVHFTAYSFIWVALLLFAFSQWHSKRRKAKKHLPPVTATAPTALSEAGSR</sequence>
<feature type="transmembrane region" description="Helical" evidence="8">
    <location>
        <begin position="134"/>
        <end position="150"/>
    </location>
</feature>
<accession>A0A1H3NNY0</accession>
<reference evidence="11" key="1">
    <citation type="submission" date="2016-10" db="EMBL/GenBank/DDBJ databases">
        <authorList>
            <person name="Varghese N."/>
            <person name="Submissions S."/>
        </authorList>
    </citation>
    <scope>NUCLEOTIDE SEQUENCE [LARGE SCALE GENOMIC DNA]</scope>
    <source>
        <strain evidence="11">SP</strain>
    </source>
</reference>
<comment type="similarity">
    <text evidence="2">Belongs to the EamA transporter family.</text>
</comment>
<keyword evidence="4" id="KW-1003">Cell membrane</keyword>
<evidence type="ECO:0000256" key="3">
    <source>
        <dbReference type="ARBA" id="ARBA00022448"/>
    </source>
</evidence>
<evidence type="ECO:0000256" key="1">
    <source>
        <dbReference type="ARBA" id="ARBA00004651"/>
    </source>
</evidence>
<dbReference type="PANTHER" id="PTHR22911:SF137">
    <property type="entry name" value="SOLUTE CARRIER FAMILY 35 MEMBER G2-RELATED"/>
    <property type="match status" value="1"/>
</dbReference>
<evidence type="ECO:0000259" key="9">
    <source>
        <dbReference type="Pfam" id="PF00892"/>
    </source>
</evidence>
<feature type="transmembrane region" description="Helical" evidence="8">
    <location>
        <begin position="41"/>
        <end position="59"/>
    </location>
</feature>
<feature type="domain" description="EamA" evidence="9">
    <location>
        <begin position="10"/>
        <end position="150"/>
    </location>
</feature>
<gene>
    <name evidence="10" type="ORF">SAMN05421736_104149</name>
</gene>
<evidence type="ECO:0000313" key="11">
    <source>
        <dbReference type="Proteomes" id="UP000198935"/>
    </source>
</evidence>
<feature type="transmembrane region" description="Helical" evidence="8">
    <location>
        <begin position="185"/>
        <end position="205"/>
    </location>
</feature>
<evidence type="ECO:0000256" key="2">
    <source>
        <dbReference type="ARBA" id="ARBA00007362"/>
    </source>
</evidence>
<dbReference type="EMBL" id="FNPI01000004">
    <property type="protein sequence ID" value="SDY90621.1"/>
    <property type="molecule type" value="Genomic_DNA"/>
</dbReference>
<dbReference type="SUPFAM" id="SSF103481">
    <property type="entry name" value="Multidrug resistance efflux transporter EmrE"/>
    <property type="match status" value="2"/>
</dbReference>
<feature type="transmembrane region" description="Helical" evidence="8">
    <location>
        <begin position="110"/>
        <end position="127"/>
    </location>
</feature>
<dbReference type="Proteomes" id="UP000198935">
    <property type="component" value="Unassembled WGS sequence"/>
</dbReference>
<feature type="transmembrane region" description="Helical" evidence="8">
    <location>
        <begin position="217"/>
        <end position="238"/>
    </location>
</feature>
<evidence type="ECO:0000256" key="4">
    <source>
        <dbReference type="ARBA" id="ARBA00022475"/>
    </source>
</evidence>
<dbReference type="InterPro" id="IPR000620">
    <property type="entry name" value="EamA_dom"/>
</dbReference>
<dbReference type="Pfam" id="PF00892">
    <property type="entry name" value="EamA"/>
    <property type="match status" value="1"/>
</dbReference>
<keyword evidence="5 8" id="KW-0812">Transmembrane</keyword>
<keyword evidence="6 8" id="KW-1133">Transmembrane helix</keyword>
<proteinExistence type="inferred from homology"/>
<dbReference type="AlphaFoldDB" id="A0A1H3NNY0"/>
<dbReference type="InterPro" id="IPR037185">
    <property type="entry name" value="EmrE-like"/>
</dbReference>
<evidence type="ECO:0000256" key="5">
    <source>
        <dbReference type="ARBA" id="ARBA00022692"/>
    </source>
</evidence>
<dbReference type="OrthoDB" id="369870at2"/>
<evidence type="ECO:0000313" key="10">
    <source>
        <dbReference type="EMBL" id="SDY90621.1"/>
    </source>
</evidence>
<feature type="transmembrane region" description="Helical" evidence="8">
    <location>
        <begin position="12"/>
        <end position="29"/>
    </location>
</feature>
<organism evidence="10 11">
    <name type="scientific">Evansella caseinilytica</name>
    <dbReference type="NCBI Taxonomy" id="1503961"/>
    <lineage>
        <taxon>Bacteria</taxon>
        <taxon>Bacillati</taxon>
        <taxon>Bacillota</taxon>
        <taxon>Bacilli</taxon>
        <taxon>Bacillales</taxon>
        <taxon>Bacillaceae</taxon>
        <taxon>Evansella</taxon>
    </lineage>
</organism>
<feature type="transmembrane region" description="Helical" evidence="8">
    <location>
        <begin position="156"/>
        <end position="173"/>
    </location>
</feature>
<comment type="subcellular location">
    <subcellularLocation>
        <location evidence="1">Cell membrane</location>
        <topology evidence="1">Multi-pass membrane protein</topology>
    </subcellularLocation>
</comment>
<dbReference type="NCBIfam" id="TIGR00688">
    <property type="entry name" value="rarD"/>
    <property type="match status" value="1"/>
</dbReference>
<keyword evidence="11" id="KW-1185">Reference proteome</keyword>
<name>A0A1H3NNY0_9BACI</name>
<keyword evidence="7 8" id="KW-0472">Membrane</keyword>
<feature type="transmembrane region" description="Helical" evidence="8">
    <location>
        <begin position="250"/>
        <end position="267"/>
    </location>
</feature>
<dbReference type="GO" id="GO:0005886">
    <property type="term" value="C:plasma membrane"/>
    <property type="evidence" value="ECO:0007669"/>
    <property type="project" value="UniProtKB-SubCell"/>
</dbReference>
<dbReference type="InterPro" id="IPR004626">
    <property type="entry name" value="RarD"/>
</dbReference>
<keyword evidence="3" id="KW-0813">Transport</keyword>
<protein>
    <submittedName>
        <fullName evidence="10">Chloramphenicol-sensitive protein RarD</fullName>
    </submittedName>
</protein>